<dbReference type="PANTHER" id="PTHR46193">
    <property type="entry name" value="6-PHOSPHOGLUCONATE PHOSPHATASE"/>
    <property type="match status" value="1"/>
</dbReference>
<evidence type="ECO:0000256" key="2">
    <source>
        <dbReference type="ARBA" id="ARBA00022842"/>
    </source>
</evidence>
<protein>
    <submittedName>
        <fullName evidence="4">Beta-phosphoglucomutase</fullName>
        <ecNumber evidence="4">5.4.2.6</ecNumber>
    </submittedName>
</protein>
<dbReference type="PANTHER" id="PTHR46193:SF18">
    <property type="entry name" value="HEXITOL PHOSPHATASE B"/>
    <property type="match status" value="1"/>
</dbReference>
<dbReference type="CDD" id="cd02598">
    <property type="entry name" value="HAD_BPGM"/>
    <property type="match status" value="1"/>
</dbReference>
<dbReference type="SFLD" id="SFLDF00046">
    <property type="entry name" value="beta-phosphoglucomutase"/>
    <property type="match status" value="1"/>
</dbReference>
<dbReference type="InterPro" id="IPR006439">
    <property type="entry name" value="HAD-SF_hydro_IA"/>
</dbReference>
<accession>A0ABS1IQN4</accession>
<keyword evidence="5" id="KW-1185">Reference proteome</keyword>
<dbReference type="Pfam" id="PF00702">
    <property type="entry name" value="Hydrolase"/>
    <property type="match status" value="1"/>
</dbReference>
<sequence>MKLEAVIFDLDGVITDTAHFHFIAWQKIAGEIGIEIDEQFNEQLKGISRLDSLHRILVHGGKRFDYSTEQIAQLAEHKNQIYVALLDQLSPAAILPGISNLLKELRQQRIRIGLASVSRNAPQVLAALGLTNQFDFCADANKIQHSKPDPEIFLTACSGLEIEPSHAIGIEDAQAGIEAIKASGMLAIGVGQALTHTDWLIPSTQYLNLNALQALWKRHVASLSTRT</sequence>
<proteinExistence type="predicted"/>
<dbReference type="EMBL" id="JADRCR010000003">
    <property type="protein sequence ID" value="MBK5143620.1"/>
    <property type="molecule type" value="Genomic_DNA"/>
</dbReference>
<evidence type="ECO:0000313" key="4">
    <source>
        <dbReference type="EMBL" id="MBK5143620.1"/>
    </source>
</evidence>
<dbReference type="EC" id="5.4.2.6" evidence="4"/>
<dbReference type="SFLD" id="SFLDG01135">
    <property type="entry name" value="C1.5.6:_HAD__Beta-PGM__Phospha"/>
    <property type="match status" value="1"/>
</dbReference>
<dbReference type="GO" id="GO:0008801">
    <property type="term" value="F:beta-phosphoglucomutase activity"/>
    <property type="evidence" value="ECO:0007669"/>
    <property type="project" value="UniProtKB-EC"/>
</dbReference>
<evidence type="ECO:0000313" key="5">
    <source>
        <dbReference type="Proteomes" id="UP001296921"/>
    </source>
</evidence>
<keyword evidence="2" id="KW-0460">Magnesium</keyword>
<dbReference type="NCBIfam" id="TIGR01509">
    <property type="entry name" value="HAD-SF-IA-v3"/>
    <property type="match status" value="1"/>
</dbReference>
<dbReference type="NCBIfam" id="TIGR02009">
    <property type="entry name" value="PGMB-YQAB-SF"/>
    <property type="match status" value="1"/>
</dbReference>
<dbReference type="Proteomes" id="UP001296921">
    <property type="component" value="Unassembled WGS sequence"/>
</dbReference>
<dbReference type="NCBIfam" id="TIGR01990">
    <property type="entry name" value="bPGM"/>
    <property type="match status" value="1"/>
</dbReference>
<gene>
    <name evidence="4" type="primary">pgmB</name>
    <name evidence="4" type="ORF">I2494_07820</name>
</gene>
<dbReference type="InterPro" id="IPR010972">
    <property type="entry name" value="Beta-PGM"/>
</dbReference>
<comment type="caution">
    <text evidence="4">The sequence shown here is derived from an EMBL/GenBank/DDBJ whole genome shotgun (WGS) entry which is preliminary data.</text>
</comment>
<dbReference type="SFLD" id="SFLDG01129">
    <property type="entry name" value="C1.5:_HAD__Beta-PGM__Phosphata"/>
    <property type="match status" value="1"/>
</dbReference>
<organism evidence="4 5">
    <name type="scientific">Limnobaculum allomyrinae</name>
    <dbReference type="NCBI Taxonomy" id="2791986"/>
    <lineage>
        <taxon>Bacteria</taxon>
        <taxon>Pseudomonadati</taxon>
        <taxon>Pseudomonadota</taxon>
        <taxon>Gammaproteobacteria</taxon>
        <taxon>Enterobacterales</taxon>
        <taxon>Budviciaceae</taxon>
        <taxon>Limnobaculum</taxon>
    </lineage>
</organism>
<keyword evidence="3" id="KW-0119">Carbohydrate metabolism</keyword>
<dbReference type="SFLD" id="SFLDS00003">
    <property type="entry name" value="Haloacid_Dehalogenase"/>
    <property type="match status" value="1"/>
</dbReference>
<evidence type="ECO:0000256" key="1">
    <source>
        <dbReference type="ARBA" id="ARBA00022723"/>
    </source>
</evidence>
<dbReference type="RefSeq" id="WP_218467524.1">
    <property type="nucleotide sequence ID" value="NZ_JADRCR010000003.1"/>
</dbReference>
<keyword evidence="1" id="KW-0479">Metal-binding</keyword>
<evidence type="ECO:0000256" key="3">
    <source>
        <dbReference type="ARBA" id="ARBA00023277"/>
    </source>
</evidence>
<dbReference type="InterPro" id="IPR010976">
    <property type="entry name" value="B-phosphoglucomutase_hydrolase"/>
</dbReference>
<dbReference type="InterPro" id="IPR051600">
    <property type="entry name" value="Beta-PGM-like"/>
</dbReference>
<name>A0ABS1IQN4_9GAMM</name>
<keyword evidence="4" id="KW-0413">Isomerase</keyword>
<reference evidence="4 5" key="1">
    <citation type="submission" date="2020-11" db="EMBL/GenBank/DDBJ databases">
        <title>Insectihabitans protaetiae gen. nov. sp. nov. and Insectihabitans allomyrinae sp. nov., isolated from larvae of Protaetia brevitarsis seulensis and Allomyrina dichotoma, respectively.</title>
        <authorList>
            <person name="Lee S.D."/>
            <person name="Byeon Y.-S."/>
            <person name="Kim S.-M."/>
            <person name="Yang H.L."/>
            <person name="Kim I.S."/>
        </authorList>
    </citation>
    <scope>NUCLEOTIDE SEQUENCE [LARGE SCALE GENOMIC DNA]</scope>
    <source>
        <strain evidence="4 5">BWR-B9</strain>
    </source>
</reference>